<evidence type="ECO:0000313" key="9">
    <source>
        <dbReference type="Proteomes" id="UP000009046"/>
    </source>
</evidence>
<dbReference type="InterPro" id="IPR036322">
    <property type="entry name" value="WD40_repeat_dom_sf"/>
</dbReference>
<feature type="region of interest" description="Disordered" evidence="6">
    <location>
        <begin position="1"/>
        <end position="55"/>
    </location>
</feature>
<dbReference type="RefSeq" id="XP_002425173.1">
    <property type="nucleotide sequence ID" value="XM_002425128.1"/>
</dbReference>
<dbReference type="eggNOG" id="KOG2444">
    <property type="taxonomic scope" value="Eukaryota"/>
</dbReference>
<dbReference type="AlphaFoldDB" id="E0VGC9"/>
<dbReference type="CTD" id="8240088"/>
<evidence type="ECO:0000256" key="6">
    <source>
        <dbReference type="SAM" id="MobiDB-lite"/>
    </source>
</evidence>
<comment type="similarity">
    <text evidence="1">Belongs to the WD repeat WDR55 family.</text>
</comment>
<evidence type="ECO:0000256" key="1">
    <source>
        <dbReference type="ARBA" id="ARBA00007625"/>
    </source>
</evidence>
<proteinExistence type="inferred from homology"/>
<gene>
    <name evidence="8" type="primary">8240088</name>
    <name evidence="7" type="ORF">Phum_PHUM178570</name>
</gene>
<dbReference type="PANTHER" id="PTHR44019">
    <property type="entry name" value="WD REPEAT-CONTAINING PROTEIN 55"/>
    <property type="match status" value="1"/>
</dbReference>
<feature type="compositionally biased region" description="Acidic residues" evidence="6">
    <location>
        <begin position="1"/>
        <end position="12"/>
    </location>
</feature>
<feature type="compositionally biased region" description="Basic and acidic residues" evidence="6">
    <location>
        <begin position="20"/>
        <end position="35"/>
    </location>
</feature>
<evidence type="ECO:0000313" key="8">
    <source>
        <dbReference type="EnsemblMetazoa" id="PHUM178570-PA"/>
    </source>
</evidence>
<dbReference type="STRING" id="121224.E0VGC9"/>
<protein>
    <recommendedName>
        <fullName evidence="4">WD repeat-containing protein 55 homolog</fullName>
    </recommendedName>
</protein>
<reference evidence="7" key="2">
    <citation type="submission" date="2007-04" db="EMBL/GenBank/DDBJ databases">
        <title>The genome of the human body louse.</title>
        <authorList>
            <consortium name="The Human Body Louse Genome Consortium"/>
            <person name="Kirkness E."/>
            <person name="Walenz B."/>
            <person name="Hass B."/>
            <person name="Bruggner R."/>
            <person name="Strausberg R."/>
        </authorList>
    </citation>
    <scope>NUCLEOTIDE SEQUENCE</scope>
    <source>
        <strain evidence="7">USDA</strain>
    </source>
</reference>
<dbReference type="EMBL" id="DS235137">
    <property type="protein sequence ID" value="EEB12435.1"/>
    <property type="molecule type" value="Genomic_DNA"/>
</dbReference>
<dbReference type="PANTHER" id="PTHR44019:SF20">
    <property type="entry name" value="WD REPEAT-CONTAINING PROTEIN 55"/>
    <property type="match status" value="1"/>
</dbReference>
<evidence type="ECO:0000256" key="2">
    <source>
        <dbReference type="ARBA" id="ARBA00022574"/>
    </source>
</evidence>
<dbReference type="PROSITE" id="PS50294">
    <property type="entry name" value="WD_REPEATS_REGION"/>
    <property type="match status" value="1"/>
</dbReference>
<evidence type="ECO:0000256" key="4">
    <source>
        <dbReference type="ARBA" id="ARBA00023478"/>
    </source>
</evidence>
<dbReference type="GeneID" id="8240088"/>
<name>E0VGC9_PEDHC</name>
<dbReference type="InterPro" id="IPR001680">
    <property type="entry name" value="WD40_rpt"/>
</dbReference>
<evidence type="ECO:0000256" key="3">
    <source>
        <dbReference type="ARBA" id="ARBA00022737"/>
    </source>
</evidence>
<keyword evidence="2 5" id="KW-0853">WD repeat</keyword>
<dbReference type="KEGG" id="phu:Phum_PHUM178570"/>
<dbReference type="PROSITE" id="PS50082">
    <property type="entry name" value="WD_REPEATS_2"/>
    <property type="match status" value="2"/>
</dbReference>
<dbReference type="OMA" id="QAIHPTE"/>
<keyword evidence="3" id="KW-0677">Repeat</keyword>
<accession>E0VGC9</accession>
<reference evidence="7" key="1">
    <citation type="submission" date="2007-04" db="EMBL/GenBank/DDBJ databases">
        <title>Annotation of Pediculus humanus corporis strain USDA.</title>
        <authorList>
            <person name="Kirkness E."/>
            <person name="Hannick L."/>
            <person name="Hass B."/>
            <person name="Bruggner R."/>
            <person name="Lawson D."/>
            <person name="Bidwell S."/>
            <person name="Joardar V."/>
            <person name="Caler E."/>
            <person name="Walenz B."/>
            <person name="Inman J."/>
            <person name="Schobel S."/>
            <person name="Galinsky K."/>
            <person name="Amedeo P."/>
            <person name="Strausberg R."/>
        </authorList>
    </citation>
    <scope>NUCLEOTIDE SEQUENCE</scope>
    <source>
        <strain evidence="7">USDA</strain>
    </source>
</reference>
<dbReference type="OrthoDB" id="2288928at2759"/>
<dbReference type="Gene3D" id="2.130.10.10">
    <property type="entry name" value="YVTN repeat-like/Quinoprotein amine dehydrogenase"/>
    <property type="match status" value="2"/>
</dbReference>
<dbReference type="PROSITE" id="PS00678">
    <property type="entry name" value="WD_REPEATS_1"/>
    <property type="match status" value="1"/>
</dbReference>
<dbReference type="HOGENOM" id="CLU_035848_1_1_1"/>
<dbReference type="Proteomes" id="UP000009046">
    <property type="component" value="Unassembled WGS sequence"/>
</dbReference>
<keyword evidence="9" id="KW-1185">Reference proteome</keyword>
<dbReference type="InterPro" id="IPR019775">
    <property type="entry name" value="WD40_repeat_CS"/>
</dbReference>
<dbReference type="Pfam" id="PF24796">
    <property type="entry name" value="WDR55"/>
    <property type="match status" value="1"/>
</dbReference>
<organism>
    <name type="scientific">Pediculus humanus subsp. corporis</name>
    <name type="common">Body louse</name>
    <dbReference type="NCBI Taxonomy" id="121224"/>
    <lineage>
        <taxon>Eukaryota</taxon>
        <taxon>Metazoa</taxon>
        <taxon>Ecdysozoa</taxon>
        <taxon>Arthropoda</taxon>
        <taxon>Hexapoda</taxon>
        <taxon>Insecta</taxon>
        <taxon>Pterygota</taxon>
        <taxon>Neoptera</taxon>
        <taxon>Paraneoptera</taxon>
        <taxon>Psocodea</taxon>
        <taxon>Troctomorpha</taxon>
        <taxon>Phthiraptera</taxon>
        <taxon>Anoplura</taxon>
        <taxon>Pediculidae</taxon>
        <taxon>Pediculus</taxon>
    </lineage>
</organism>
<feature type="repeat" description="WD" evidence="5">
    <location>
        <begin position="163"/>
        <end position="203"/>
    </location>
</feature>
<dbReference type="FunCoup" id="E0VGC9">
    <property type="interactions" value="696"/>
</dbReference>
<dbReference type="InParanoid" id="E0VGC9"/>
<evidence type="ECO:0000313" key="7">
    <source>
        <dbReference type="EMBL" id="EEB12435.1"/>
    </source>
</evidence>
<dbReference type="InterPro" id="IPR050505">
    <property type="entry name" value="WDR55/POC1"/>
</dbReference>
<evidence type="ECO:0000256" key="5">
    <source>
        <dbReference type="PROSITE-ProRule" id="PRU00221"/>
    </source>
</evidence>
<dbReference type="InterPro" id="IPR015943">
    <property type="entry name" value="WD40/YVTN_repeat-like_dom_sf"/>
</dbReference>
<dbReference type="VEuPathDB" id="VectorBase:PHUM178570"/>
<dbReference type="EMBL" id="AAZO01002076">
    <property type="status" value="NOT_ANNOTATED_CDS"/>
    <property type="molecule type" value="Genomic_DNA"/>
</dbReference>
<dbReference type="SMART" id="SM00320">
    <property type="entry name" value="WD40"/>
    <property type="match status" value="6"/>
</dbReference>
<dbReference type="SUPFAM" id="SSF50978">
    <property type="entry name" value="WD40 repeat-like"/>
    <property type="match status" value="1"/>
</dbReference>
<dbReference type="EnsemblMetazoa" id="PHUM178570-RA">
    <property type="protein sequence ID" value="PHUM178570-PA"/>
    <property type="gene ID" value="PHUM178570"/>
</dbReference>
<reference evidence="8" key="3">
    <citation type="submission" date="2020-05" db="UniProtKB">
        <authorList>
            <consortium name="EnsemblMetazoa"/>
        </authorList>
    </citation>
    <scope>IDENTIFICATION</scope>
    <source>
        <strain evidence="8">USDA</strain>
    </source>
</reference>
<feature type="compositionally biased region" description="Acidic residues" evidence="6">
    <location>
        <begin position="36"/>
        <end position="55"/>
    </location>
</feature>
<feature type="repeat" description="WD" evidence="5">
    <location>
        <begin position="330"/>
        <end position="364"/>
    </location>
</feature>
<sequence>MTDSSSEMEDIVNDTSNLNEDQHVKSAKTEGNHCEEDSEEDESEEENWEEGREMEDDELIKAIKAAKEKNRKHPPDLNFEDIIVDISFHPSANIIAAGSVVGDVIFYKYSNEENELLRSVELHVSSCRNVEFSDDGLTLYSCGKDKSIMITDSETGKLKKFYDDAHEDPLYSLYVFDTNIICTGDEEGTVKVWDIRRNKPVMSFKKMEDFVSDMVTNEAKKVLVCSSGDGTITSFNISSKKMLIQSEGYDSELNCMQLIKHERKLVTCSSKGKMYLFNWGEFGYHSDEYFGLKNSINSMVAITENMVVLGYDDGNIRAVNFFPQKQLGVVGQHDFSIESLDISHDGEFIASSSIDQKVKFWNIRYFEDLIAEEKKTDKKIDMEKNLPSSKVKNFSDFFGEMMS</sequence>